<accession>A0A8J5TB65</accession>
<name>A0A8J5TB65_HOMAM</name>
<protein>
    <submittedName>
        <fullName evidence="2">Uncharacterized protein</fullName>
    </submittedName>
</protein>
<comment type="caution">
    <text evidence="2">The sequence shown here is derived from an EMBL/GenBank/DDBJ whole genome shotgun (WGS) entry which is preliminary data.</text>
</comment>
<dbReference type="Proteomes" id="UP000747542">
    <property type="component" value="Unassembled WGS sequence"/>
</dbReference>
<dbReference type="AlphaFoldDB" id="A0A8J5TB65"/>
<keyword evidence="3" id="KW-1185">Reference proteome</keyword>
<sequence length="153" mass="16589">MEINIDTGLTPRPLTTPPTPTHAHLHPSKLTFAIHAHPLPSTPILTAHVIHCVKDDPEYSKRTLPYSGAGSYPITGQNPTLFSGGISPSLGTESYHLLAQNPTVFWSDILQSSWAESKRILGRSPTLVWDGLLPNSEAESYRLLGQNPTAFGA</sequence>
<proteinExistence type="predicted"/>
<gene>
    <name evidence="2" type="ORF">Hamer_G017970</name>
</gene>
<evidence type="ECO:0000313" key="3">
    <source>
        <dbReference type="Proteomes" id="UP000747542"/>
    </source>
</evidence>
<feature type="region of interest" description="Disordered" evidence="1">
    <location>
        <begin position="1"/>
        <end position="22"/>
    </location>
</feature>
<evidence type="ECO:0000256" key="1">
    <source>
        <dbReference type="SAM" id="MobiDB-lite"/>
    </source>
</evidence>
<reference evidence="2" key="1">
    <citation type="journal article" date="2021" name="Sci. Adv.">
        <title>The American lobster genome reveals insights on longevity, neural, and immune adaptations.</title>
        <authorList>
            <person name="Polinski J.M."/>
            <person name="Zimin A.V."/>
            <person name="Clark K.F."/>
            <person name="Kohn A.B."/>
            <person name="Sadowski N."/>
            <person name="Timp W."/>
            <person name="Ptitsyn A."/>
            <person name="Khanna P."/>
            <person name="Romanova D.Y."/>
            <person name="Williams P."/>
            <person name="Greenwood S.J."/>
            <person name="Moroz L.L."/>
            <person name="Walt D.R."/>
            <person name="Bodnar A.G."/>
        </authorList>
    </citation>
    <scope>NUCLEOTIDE SEQUENCE</scope>
    <source>
        <strain evidence="2">GMGI-L3</strain>
    </source>
</reference>
<evidence type="ECO:0000313" key="2">
    <source>
        <dbReference type="EMBL" id="KAG7173685.1"/>
    </source>
</evidence>
<dbReference type="EMBL" id="JAHLQT010009070">
    <property type="protein sequence ID" value="KAG7173685.1"/>
    <property type="molecule type" value="Genomic_DNA"/>
</dbReference>
<organism evidence="2 3">
    <name type="scientific">Homarus americanus</name>
    <name type="common">American lobster</name>
    <dbReference type="NCBI Taxonomy" id="6706"/>
    <lineage>
        <taxon>Eukaryota</taxon>
        <taxon>Metazoa</taxon>
        <taxon>Ecdysozoa</taxon>
        <taxon>Arthropoda</taxon>
        <taxon>Crustacea</taxon>
        <taxon>Multicrustacea</taxon>
        <taxon>Malacostraca</taxon>
        <taxon>Eumalacostraca</taxon>
        <taxon>Eucarida</taxon>
        <taxon>Decapoda</taxon>
        <taxon>Pleocyemata</taxon>
        <taxon>Astacidea</taxon>
        <taxon>Nephropoidea</taxon>
        <taxon>Nephropidae</taxon>
        <taxon>Homarus</taxon>
    </lineage>
</organism>